<dbReference type="STRING" id="56857.A0A200PSD1"/>
<keyword evidence="7" id="KW-1185">Reference proteome</keyword>
<accession>A0A200PSD1</accession>
<dbReference type="PANTHER" id="PTHR24296">
    <property type="entry name" value="CYTOCHROME P450"/>
    <property type="match status" value="1"/>
</dbReference>
<dbReference type="PRINTS" id="PR00463">
    <property type="entry name" value="EP450I"/>
</dbReference>
<keyword evidence="2" id="KW-0479">Metal-binding</keyword>
<reference evidence="6 7" key="1">
    <citation type="journal article" date="2017" name="Mol. Plant">
        <title>The Genome of Medicinal Plant Macleaya cordata Provides New Insights into Benzylisoquinoline Alkaloids Metabolism.</title>
        <authorList>
            <person name="Liu X."/>
            <person name="Liu Y."/>
            <person name="Huang P."/>
            <person name="Ma Y."/>
            <person name="Qing Z."/>
            <person name="Tang Q."/>
            <person name="Cao H."/>
            <person name="Cheng P."/>
            <person name="Zheng Y."/>
            <person name="Yuan Z."/>
            <person name="Zhou Y."/>
            <person name="Liu J."/>
            <person name="Tang Z."/>
            <person name="Zhuo Y."/>
            <person name="Zhang Y."/>
            <person name="Yu L."/>
            <person name="Huang J."/>
            <person name="Yang P."/>
            <person name="Peng Q."/>
            <person name="Zhang J."/>
            <person name="Jiang W."/>
            <person name="Zhang Z."/>
            <person name="Lin K."/>
            <person name="Ro D.K."/>
            <person name="Chen X."/>
            <person name="Xiong X."/>
            <person name="Shang Y."/>
            <person name="Huang S."/>
            <person name="Zeng J."/>
        </authorList>
    </citation>
    <scope>NUCLEOTIDE SEQUENCE [LARGE SCALE GENOMIC DNA]</scope>
    <source>
        <strain evidence="7">cv. BLH2017</strain>
        <tissue evidence="6">Root</tissue>
    </source>
</reference>
<dbReference type="GO" id="GO:0016705">
    <property type="term" value="F:oxidoreductase activity, acting on paired donors, with incorporation or reduction of molecular oxygen"/>
    <property type="evidence" value="ECO:0007669"/>
    <property type="project" value="InterPro"/>
</dbReference>
<dbReference type="AlphaFoldDB" id="A0A200PSD1"/>
<evidence type="ECO:0000256" key="2">
    <source>
        <dbReference type="ARBA" id="ARBA00022723"/>
    </source>
</evidence>
<evidence type="ECO:0000256" key="1">
    <source>
        <dbReference type="ARBA" id="ARBA00010617"/>
    </source>
</evidence>
<evidence type="ECO:0000313" key="6">
    <source>
        <dbReference type="EMBL" id="OVA01106.1"/>
    </source>
</evidence>
<dbReference type="GO" id="GO:0020037">
    <property type="term" value="F:heme binding"/>
    <property type="evidence" value="ECO:0007669"/>
    <property type="project" value="InterPro"/>
</dbReference>
<name>A0A200PSD1_MACCD</name>
<sequence length="412" mass="47314">MSLTNQTIFSIGKITGNISFMCILPEIQFYELFVALVLFVSLNSLRQQKRHGLPVWPFFGMFPSLLIGIVQTEFYEWLTNVLQRQNYSTITYKGTDSFDCVFTADPGNVEHLLRTKFSNFPKGEFFRTKVHDLLGDGIFNTDEELWRRQRKMASIAFHSAEFRNLTTESLIELVHSRLLPVLEEQSASPIDLQDILLRLTFDNVCMIVFGVDPACLRLGLPEIPLVLAFEDAMELLVLRFAIPTFILKAMKYLNMGVEKKLKRSVSQVDKFAEEVIHTRKKELASDLSNDKKSRSDLLTMFMRLKDDEGNMLSDKFLRDICVNLIIAGRDSSSVALSWFFWLLDQNPTVEKQILQEICGIIAERAPYSDEELSKSSVEHFRPEEVKKMGYLQAAISEALRLYPSVPLDHKEV</sequence>
<dbReference type="InParanoid" id="A0A200PSD1"/>
<dbReference type="Pfam" id="PF00067">
    <property type="entry name" value="p450"/>
    <property type="match status" value="1"/>
</dbReference>
<evidence type="ECO:0000256" key="5">
    <source>
        <dbReference type="SAM" id="Phobius"/>
    </source>
</evidence>
<comment type="similarity">
    <text evidence="1">Belongs to the cytochrome P450 family.</text>
</comment>
<gene>
    <name evidence="6" type="ORF">BVC80_7985g5</name>
</gene>
<keyword evidence="5" id="KW-0812">Transmembrane</keyword>
<dbReference type="GO" id="GO:0005506">
    <property type="term" value="F:iron ion binding"/>
    <property type="evidence" value="ECO:0007669"/>
    <property type="project" value="InterPro"/>
</dbReference>
<dbReference type="InterPro" id="IPR001128">
    <property type="entry name" value="Cyt_P450"/>
</dbReference>
<evidence type="ECO:0000313" key="7">
    <source>
        <dbReference type="Proteomes" id="UP000195402"/>
    </source>
</evidence>
<proteinExistence type="inferred from homology"/>
<keyword evidence="3" id="KW-0560">Oxidoreductase</keyword>
<dbReference type="Gene3D" id="1.10.630.10">
    <property type="entry name" value="Cytochrome P450"/>
    <property type="match status" value="1"/>
</dbReference>
<feature type="transmembrane region" description="Helical" evidence="5">
    <location>
        <begin position="27"/>
        <end position="45"/>
    </location>
</feature>
<dbReference type="InterPro" id="IPR002401">
    <property type="entry name" value="Cyt_P450_E_grp-I"/>
</dbReference>
<keyword evidence="4" id="KW-0408">Iron</keyword>
<evidence type="ECO:0000256" key="3">
    <source>
        <dbReference type="ARBA" id="ARBA00023002"/>
    </source>
</evidence>
<protein>
    <submittedName>
        <fullName evidence="6">Cytochrome P450</fullName>
    </submittedName>
</protein>
<dbReference type="EMBL" id="MVGT01004201">
    <property type="protein sequence ID" value="OVA01106.1"/>
    <property type="molecule type" value="Genomic_DNA"/>
</dbReference>
<dbReference type="GO" id="GO:0004497">
    <property type="term" value="F:monooxygenase activity"/>
    <property type="evidence" value="ECO:0007669"/>
    <property type="project" value="InterPro"/>
</dbReference>
<feature type="transmembrane region" description="Helical" evidence="5">
    <location>
        <begin position="52"/>
        <end position="70"/>
    </location>
</feature>
<dbReference type="InterPro" id="IPR036396">
    <property type="entry name" value="Cyt_P450_sf"/>
</dbReference>
<dbReference type="GO" id="GO:0033075">
    <property type="term" value="P:isoquinoline alkaloid biosynthetic process"/>
    <property type="evidence" value="ECO:0007669"/>
    <property type="project" value="UniProtKB-ARBA"/>
</dbReference>
<organism evidence="6 7">
    <name type="scientific">Macleaya cordata</name>
    <name type="common">Five-seeded plume-poppy</name>
    <name type="synonym">Bocconia cordata</name>
    <dbReference type="NCBI Taxonomy" id="56857"/>
    <lineage>
        <taxon>Eukaryota</taxon>
        <taxon>Viridiplantae</taxon>
        <taxon>Streptophyta</taxon>
        <taxon>Embryophyta</taxon>
        <taxon>Tracheophyta</taxon>
        <taxon>Spermatophyta</taxon>
        <taxon>Magnoliopsida</taxon>
        <taxon>Ranunculales</taxon>
        <taxon>Papaveraceae</taxon>
        <taxon>Papaveroideae</taxon>
        <taxon>Macleaya</taxon>
    </lineage>
</organism>
<dbReference type="OrthoDB" id="1470350at2759"/>
<dbReference type="Proteomes" id="UP000195402">
    <property type="component" value="Unassembled WGS sequence"/>
</dbReference>
<keyword evidence="5" id="KW-0472">Membrane</keyword>
<comment type="caution">
    <text evidence="6">The sequence shown here is derived from an EMBL/GenBank/DDBJ whole genome shotgun (WGS) entry which is preliminary data.</text>
</comment>
<dbReference type="SUPFAM" id="SSF48264">
    <property type="entry name" value="Cytochrome P450"/>
    <property type="match status" value="1"/>
</dbReference>
<keyword evidence="5" id="KW-1133">Transmembrane helix</keyword>
<evidence type="ECO:0000256" key="4">
    <source>
        <dbReference type="ARBA" id="ARBA00023004"/>
    </source>
</evidence>